<organism evidence="8 9">
    <name type="scientific">Roseovarius pacificus</name>
    <dbReference type="NCBI Taxonomy" id="337701"/>
    <lineage>
        <taxon>Bacteria</taxon>
        <taxon>Pseudomonadati</taxon>
        <taxon>Pseudomonadota</taxon>
        <taxon>Alphaproteobacteria</taxon>
        <taxon>Rhodobacterales</taxon>
        <taxon>Roseobacteraceae</taxon>
        <taxon>Roseovarius</taxon>
    </lineage>
</organism>
<feature type="transmembrane region" description="Helical" evidence="7">
    <location>
        <begin position="105"/>
        <end position="124"/>
    </location>
</feature>
<keyword evidence="5 7" id="KW-0472">Membrane</keyword>
<dbReference type="OrthoDB" id="9804361at2"/>
<dbReference type="GO" id="GO:0015658">
    <property type="term" value="F:branched-chain amino acid transmembrane transporter activity"/>
    <property type="evidence" value="ECO:0007669"/>
    <property type="project" value="InterPro"/>
</dbReference>
<feature type="transmembrane region" description="Helical" evidence="7">
    <location>
        <begin position="57"/>
        <end position="85"/>
    </location>
</feature>
<sequence length="333" mass="36133">MSKQAETTNRTTAIHQSRPPSDARARMTRHHMIVFALIGLFVVIAPQFLYPVFVMKLLCFALFAMAFNLMLGFGGLLSFGHAAFFGGAAYAAGYAAKVWGWPPELAIAFAVLVAAVMGAAFGFLAIKSRGIYFAMITLAFAQMVYFYALQAPITGGEDGMQSIPRNALFGLVDMSGDGPFYWMVVVIFIIGVLFMYRVIHSPFGEVLKGIRENEPRMISLGYQVQRYKLLTFVISAALSGLAGGTKALVFHLASLVDVHWTMSGEVVLMTLIGGMGTIFGPIVGATVIVTMQNYLANLGSLVLIIQGAVFIVCVLTFREGIVGVIAKWLKTRL</sequence>
<feature type="transmembrane region" description="Helical" evidence="7">
    <location>
        <begin position="131"/>
        <end position="148"/>
    </location>
</feature>
<reference evidence="8 9" key="1">
    <citation type="submission" date="2016-11" db="EMBL/GenBank/DDBJ databases">
        <authorList>
            <person name="Jaros S."/>
            <person name="Januszkiewicz K."/>
            <person name="Wedrychowicz H."/>
        </authorList>
    </citation>
    <scope>NUCLEOTIDE SEQUENCE [LARGE SCALE GENOMIC DNA]</scope>
    <source>
        <strain evidence="8 9">DSM 29589</strain>
    </source>
</reference>
<name>A0A1M6Y9P3_9RHOB</name>
<feature type="transmembrane region" description="Helical" evidence="7">
    <location>
        <begin position="301"/>
        <end position="326"/>
    </location>
</feature>
<evidence type="ECO:0000256" key="1">
    <source>
        <dbReference type="ARBA" id="ARBA00004651"/>
    </source>
</evidence>
<evidence type="ECO:0000256" key="3">
    <source>
        <dbReference type="ARBA" id="ARBA00022692"/>
    </source>
</evidence>
<keyword evidence="2" id="KW-1003">Cell membrane</keyword>
<gene>
    <name evidence="8" type="ORF">SAMN05444398_101759</name>
</gene>
<keyword evidence="9" id="KW-1185">Reference proteome</keyword>
<dbReference type="AlphaFoldDB" id="A0A1M6Y9P3"/>
<evidence type="ECO:0000256" key="6">
    <source>
        <dbReference type="SAM" id="MobiDB-lite"/>
    </source>
</evidence>
<dbReference type="InterPro" id="IPR001851">
    <property type="entry name" value="ABC_transp_permease"/>
</dbReference>
<feature type="transmembrane region" description="Helical" evidence="7">
    <location>
        <begin position="32"/>
        <end position="50"/>
    </location>
</feature>
<evidence type="ECO:0000313" key="8">
    <source>
        <dbReference type="EMBL" id="SHL14822.1"/>
    </source>
</evidence>
<comment type="subcellular location">
    <subcellularLocation>
        <location evidence="1">Cell membrane</location>
        <topology evidence="1">Multi-pass membrane protein</topology>
    </subcellularLocation>
</comment>
<proteinExistence type="predicted"/>
<feature type="transmembrane region" description="Helical" evidence="7">
    <location>
        <begin position="229"/>
        <end position="254"/>
    </location>
</feature>
<feature type="transmembrane region" description="Helical" evidence="7">
    <location>
        <begin position="266"/>
        <end position="289"/>
    </location>
</feature>
<evidence type="ECO:0000256" key="5">
    <source>
        <dbReference type="ARBA" id="ARBA00023136"/>
    </source>
</evidence>
<dbReference type="PANTHER" id="PTHR30482">
    <property type="entry name" value="HIGH-AFFINITY BRANCHED-CHAIN AMINO ACID TRANSPORT SYSTEM PERMEASE"/>
    <property type="match status" value="1"/>
</dbReference>
<dbReference type="STRING" id="337701.SAMN05444398_101759"/>
<accession>A0A1M6Y9P3</accession>
<feature type="transmembrane region" description="Helical" evidence="7">
    <location>
        <begin position="180"/>
        <end position="199"/>
    </location>
</feature>
<dbReference type="RefSeq" id="WP_073032854.1">
    <property type="nucleotide sequence ID" value="NZ_BMLR01000001.1"/>
</dbReference>
<feature type="region of interest" description="Disordered" evidence="6">
    <location>
        <begin position="1"/>
        <end position="23"/>
    </location>
</feature>
<dbReference type="InterPro" id="IPR043428">
    <property type="entry name" value="LivM-like"/>
</dbReference>
<evidence type="ECO:0000256" key="2">
    <source>
        <dbReference type="ARBA" id="ARBA00022475"/>
    </source>
</evidence>
<dbReference type="CDD" id="cd06581">
    <property type="entry name" value="TM_PBP1_LivM_like"/>
    <property type="match status" value="1"/>
</dbReference>
<evidence type="ECO:0000313" key="9">
    <source>
        <dbReference type="Proteomes" id="UP000183974"/>
    </source>
</evidence>
<dbReference type="EMBL" id="FRBR01000001">
    <property type="protein sequence ID" value="SHL14822.1"/>
    <property type="molecule type" value="Genomic_DNA"/>
</dbReference>
<evidence type="ECO:0000256" key="4">
    <source>
        <dbReference type="ARBA" id="ARBA00022989"/>
    </source>
</evidence>
<feature type="compositionally biased region" description="Polar residues" evidence="6">
    <location>
        <begin position="1"/>
        <end position="19"/>
    </location>
</feature>
<protein>
    <submittedName>
        <fullName evidence="8">Amino acid/amide ABC transporter membrane protein 2, HAAT family</fullName>
    </submittedName>
</protein>
<dbReference type="GO" id="GO:0005886">
    <property type="term" value="C:plasma membrane"/>
    <property type="evidence" value="ECO:0007669"/>
    <property type="project" value="UniProtKB-SubCell"/>
</dbReference>
<keyword evidence="3 7" id="KW-0812">Transmembrane</keyword>
<evidence type="ECO:0000256" key="7">
    <source>
        <dbReference type="SAM" id="Phobius"/>
    </source>
</evidence>
<keyword evidence="4 7" id="KW-1133">Transmembrane helix</keyword>
<dbReference type="Proteomes" id="UP000183974">
    <property type="component" value="Unassembled WGS sequence"/>
</dbReference>
<dbReference type="Pfam" id="PF02653">
    <property type="entry name" value="BPD_transp_2"/>
    <property type="match status" value="1"/>
</dbReference>
<dbReference type="PANTHER" id="PTHR30482:SF17">
    <property type="entry name" value="ABC TRANSPORTER ATP-BINDING PROTEIN"/>
    <property type="match status" value="1"/>
</dbReference>